<dbReference type="RefSeq" id="WP_163967165.1">
    <property type="nucleotide sequence ID" value="NZ_JAAIVB010000069.1"/>
</dbReference>
<dbReference type="GO" id="GO:0015074">
    <property type="term" value="P:DNA integration"/>
    <property type="evidence" value="ECO:0007669"/>
    <property type="project" value="UniProtKB-KW"/>
</dbReference>
<keyword evidence="1" id="KW-0229">DNA integration</keyword>
<evidence type="ECO:0000256" key="1">
    <source>
        <dbReference type="ARBA" id="ARBA00022908"/>
    </source>
</evidence>
<feature type="domain" description="Core-binding (CB)" evidence="4">
    <location>
        <begin position="1"/>
        <end position="73"/>
    </location>
</feature>
<protein>
    <recommendedName>
        <fullName evidence="4">Core-binding (CB) domain-containing protein</fullName>
    </recommendedName>
</protein>
<evidence type="ECO:0000313" key="5">
    <source>
        <dbReference type="EMBL" id="NEX63347.1"/>
    </source>
</evidence>
<evidence type="ECO:0000259" key="4">
    <source>
        <dbReference type="PROSITE" id="PS51900"/>
    </source>
</evidence>
<evidence type="ECO:0000256" key="2">
    <source>
        <dbReference type="ARBA" id="ARBA00023125"/>
    </source>
</evidence>
<dbReference type="InterPro" id="IPR010998">
    <property type="entry name" value="Integrase_recombinase_N"/>
</dbReference>
<dbReference type="Proteomes" id="UP000482155">
    <property type="component" value="Unassembled WGS sequence"/>
</dbReference>
<sequence length="117" mass="13389">MSKLDQYLHAATRENTRLAYQSAVRHFEVMWGGRLPASTKSVLEYLAHYAASLSFSTLQQRLAALAQWHKTQGFADPTKDEKVRKLMRGIRASHPAQQKQAKPLELDQLEAVVRWLD</sequence>
<dbReference type="AlphaFoldDB" id="A0A6B3SRE6"/>
<gene>
    <name evidence="5" type="ORF">G3574_19885</name>
</gene>
<proteinExistence type="predicted"/>
<comment type="caution">
    <text evidence="5">The sequence shown here is derived from an EMBL/GenBank/DDBJ whole genome shotgun (WGS) entry which is preliminary data.</text>
</comment>
<dbReference type="PROSITE" id="PS51900">
    <property type="entry name" value="CB"/>
    <property type="match status" value="1"/>
</dbReference>
<keyword evidence="2 3" id="KW-0238">DNA-binding</keyword>
<evidence type="ECO:0000313" key="6">
    <source>
        <dbReference type="Proteomes" id="UP000482155"/>
    </source>
</evidence>
<reference evidence="5 6" key="1">
    <citation type="submission" date="2020-02" db="EMBL/GenBank/DDBJ databases">
        <authorList>
            <person name="Kim M.K."/>
        </authorList>
    </citation>
    <scope>NUCLEOTIDE SEQUENCE [LARGE SCALE GENOMIC DNA]</scope>
    <source>
        <strain evidence="5 6">17J57-3</strain>
    </source>
</reference>
<organism evidence="5 6">
    <name type="scientific">Noviherbaspirillum galbum</name>
    <dbReference type="NCBI Taxonomy" id="2709383"/>
    <lineage>
        <taxon>Bacteria</taxon>
        <taxon>Pseudomonadati</taxon>
        <taxon>Pseudomonadota</taxon>
        <taxon>Betaproteobacteria</taxon>
        <taxon>Burkholderiales</taxon>
        <taxon>Oxalobacteraceae</taxon>
        <taxon>Noviherbaspirillum</taxon>
    </lineage>
</organism>
<dbReference type="GO" id="GO:0003677">
    <property type="term" value="F:DNA binding"/>
    <property type="evidence" value="ECO:0007669"/>
    <property type="project" value="UniProtKB-UniRule"/>
</dbReference>
<keyword evidence="6" id="KW-1185">Reference proteome</keyword>
<dbReference type="EMBL" id="JAAIVB010000069">
    <property type="protein sequence ID" value="NEX63347.1"/>
    <property type="molecule type" value="Genomic_DNA"/>
</dbReference>
<dbReference type="InterPro" id="IPR044068">
    <property type="entry name" value="CB"/>
</dbReference>
<accession>A0A6B3SRE6</accession>
<dbReference type="Gene3D" id="1.10.150.130">
    <property type="match status" value="1"/>
</dbReference>
<evidence type="ECO:0000256" key="3">
    <source>
        <dbReference type="PROSITE-ProRule" id="PRU01248"/>
    </source>
</evidence>
<dbReference type="SUPFAM" id="SSF47823">
    <property type="entry name" value="lambda integrase-like, N-terminal domain"/>
    <property type="match status" value="1"/>
</dbReference>
<name>A0A6B3SRE6_9BURK</name>